<dbReference type="EC" id="1.5.1.3" evidence="2"/>
<proteinExistence type="inferred from homology"/>
<evidence type="ECO:0000256" key="5">
    <source>
        <dbReference type="ARBA" id="ARBA00023002"/>
    </source>
</evidence>
<dbReference type="InterPro" id="IPR024072">
    <property type="entry name" value="DHFR-like_dom_sf"/>
</dbReference>
<name>A0ABU6X9H8_9FABA</name>
<evidence type="ECO:0000256" key="3">
    <source>
        <dbReference type="ARBA" id="ARBA00022563"/>
    </source>
</evidence>
<dbReference type="InterPro" id="IPR012259">
    <property type="entry name" value="DHFR"/>
</dbReference>
<evidence type="ECO:0000256" key="2">
    <source>
        <dbReference type="ARBA" id="ARBA00012856"/>
    </source>
</evidence>
<keyword evidence="9" id="KW-1185">Reference proteome</keyword>
<dbReference type="PRINTS" id="PR00070">
    <property type="entry name" value="DHFR"/>
</dbReference>
<comment type="similarity">
    <text evidence="6">Belongs to the dihydrofolate reductase family.</text>
</comment>
<evidence type="ECO:0000256" key="6">
    <source>
        <dbReference type="RuleBase" id="RU004474"/>
    </source>
</evidence>
<evidence type="ECO:0000256" key="4">
    <source>
        <dbReference type="ARBA" id="ARBA00022857"/>
    </source>
</evidence>
<dbReference type="PROSITE" id="PS51330">
    <property type="entry name" value="DHFR_2"/>
    <property type="match status" value="1"/>
</dbReference>
<keyword evidence="5" id="KW-0560">Oxidoreductase</keyword>
<dbReference type="Gene3D" id="3.40.430.10">
    <property type="entry name" value="Dihydrofolate Reductase, subunit A"/>
    <property type="match status" value="1"/>
</dbReference>
<dbReference type="PANTHER" id="PTHR48069:SF3">
    <property type="entry name" value="DIHYDROFOLATE REDUCTASE"/>
    <property type="match status" value="1"/>
</dbReference>
<reference evidence="8 9" key="1">
    <citation type="journal article" date="2023" name="Plants (Basel)">
        <title>Bridging the Gap: Combining Genomics and Transcriptomics Approaches to Understand Stylosanthes scabra, an Orphan Legume from the Brazilian Caatinga.</title>
        <authorList>
            <person name="Ferreira-Neto J.R.C."/>
            <person name="da Silva M.D."/>
            <person name="Binneck E."/>
            <person name="de Melo N.F."/>
            <person name="da Silva R.H."/>
            <person name="de Melo A.L.T.M."/>
            <person name="Pandolfi V."/>
            <person name="Bustamante F.O."/>
            <person name="Brasileiro-Vidal A.C."/>
            <person name="Benko-Iseppon A.M."/>
        </authorList>
    </citation>
    <scope>NUCLEOTIDE SEQUENCE [LARGE SCALE GENOMIC DNA]</scope>
    <source>
        <tissue evidence="8">Leaves</tissue>
    </source>
</reference>
<dbReference type="PANTHER" id="PTHR48069">
    <property type="entry name" value="DIHYDROFOLATE REDUCTASE"/>
    <property type="match status" value="1"/>
</dbReference>
<evidence type="ECO:0000259" key="7">
    <source>
        <dbReference type="PROSITE" id="PS51330"/>
    </source>
</evidence>
<dbReference type="PROSITE" id="PS00075">
    <property type="entry name" value="DHFR_1"/>
    <property type="match status" value="1"/>
</dbReference>
<evidence type="ECO:0000256" key="1">
    <source>
        <dbReference type="ARBA" id="ARBA00004903"/>
    </source>
</evidence>
<comment type="pathway">
    <text evidence="1">Cofactor biosynthesis; tetrahydrofolate biosynthesis; 5,6,7,8-tetrahydrofolate from 7,8-dihydrofolate: step 1/1.</text>
</comment>
<sequence>MKSLSSFKVPRFSLKSIQLHFQKSWLCSPCFDTPSLSFYRLLSSVMASNSFVIPNGSGNSNGIGKINPPPNPNLQRNYQVVVAATPDMGIGKDGKLPWKLPTDLKYFKEVTTTTSGPGKKNAIVMGRKTWESIPLKFRPLPGRLNIVLTRSDSFDIAIAENVVICRSMCSALELLAEPPYSLSIEKIFVIGGGQIFRETLNAPGCEAIHITEIQTSIECDTFMPPVDSSVFQLWYSSFPRVENNIRYSFTTYVRVRHLVEHATQNTDPVLNNNSDSVKFEFNYFSFLP</sequence>
<dbReference type="InterPro" id="IPR017925">
    <property type="entry name" value="DHFR_CS"/>
</dbReference>
<dbReference type="Pfam" id="PF00186">
    <property type="entry name" value="DHFR_1"/>
    <property type="match status" value="1"/>
</dbReference>
<dbReference type="EMBL" id="JASCZI010211530">
    <property type="protein sequence ID" value="MED6193899.1"/>
    <property type="molecule type" value="Genomic_DNA"/>
</dbReference>
<dbReference type="Proteomes" id="UP001341840">
    <property type="component" value="Unassembled WGS sequence"/>
</dbReference>
<keyword evidence="3" id="KW-0554">One-carbon metabolism</keyword>
<dbReference type="CDD" id="cd00209">
    <property type="entry name" value="DHFR"/>
    <property type="match status" value="1"/>
</dbReference>
<accession>A0ABU6X9H8</accession>
<dbReference type="SUPFAM" id="SSF53597">
    <property type="entry name" value="Dihydrofolate reductase-like"/>
    <property type="match status" value="1"/>
</dbReference>
<gene>
    <name evidence="8" type="ORF">PIB30_023420</name>
</gene>
<evidence type="ECO:0000313" key="9">
    <source>
        <dbReference type="Proteomes" id="UP001341840"/>
    </source>
</evidence>
<feature type="domain" description="DHFR" evidence="7">
    <location>
        <begin position="77"/>
        <end position="254"/>
    </location>
</feature>
<organism evidence="8 9">
    <name type="scientific">Stylosanthes scabra</name>
    <dbReference type="NCBI Taxonomy" id="79078"/>
    <lineage>
        <taxon>Eukaryota</taxon>
        <taxon>Viridiplantae</taxon>
        <taxon>Streptophyta</taxon>
        <taxon>Embryophyta</taxon>
        <taxon>Tracheophyta</taxon>
        <taxon>Spermatophyta</taxon>
        <taxon>Magnoliopsida</taxon>
        <taxon>eudicotyledons</taxon>
        <taxon>Gunneridae</taxon>
        <taxon>Pentapetalae</taxon>
        <taxon>rosids</taxon>
        <taxon>fabids</taxon>
        <taxon>Fabales</taxon>
        <taxon>Fabaceae</taxon>
        <taxon>Papilionoideae</taxon>
        <taxon>50 kb inversion clade</taxon>
        <taxon>dalbergioids sensu lato</taxon>
        <taxon>Dalbergieae</taxon>
        <taxon>Pterocarpus clade</taxon>
        <taxon>Stylosanthes</taxon>
    </lineage>
</organism>
<evidence type="ECO:0000313" key="8">
    <source>
        <dbReference type="EMBL" id="MED6193899.1"/>
    </source>
</evidence>
<keyword evidence="4" id="KW-0521">NADP</keyword>
<dbReference type="InterPro" id="IPR001796">
    <property type="entry name" value="DHFR_dom"/>
</dbReference>
<protein>
    <recommendedName>
        <fullName evidence="2">dihydrofolate reductase</fullName>
        <ecNumber evidence="2">1.5.1.3</ecNumber>
    </recommendedName>
</protein>
<comment type="caution">
    <text evidence="8">The sequence shown here is derived from an EMBL/GenBank/DDBJ whole genome shotgun (WGS) entry which is preliminary data.</text>
</comment>